<dbReference type="InterPro" id="IPR027417">
    <property type="entry name" value="P-loop_NTPase"/>
</dbReference>
<dbReference type="InterPro" id="IPR003959">
    <property type="entry name" value="ATPase_AAA_core"/>
</dbReference>
<dbReference type="Proteomes" id="UP000381693">
    <property type="component" value="Unassembled WGS sequence"/>
</dbReference>
<accession>A0A5E6MMV8</accession>
<dbReference type="RefSeq" id="WP_142525255.1">
    <property type="nucleotide sequence ID" value="NZ_CABFUZ020000125.1"/>
</dbReference>
<dbReference type="PANTHER" id="PTHR32182">
    <property type="entry name" value="DNA REPLICATION AND REPAIR PROTEIN RECF"/>
    <property type="match status" value="1"/>
</dbReference>
<dbReference type="Gene3D" id="3.40.50.300">
    <property type="entry name" value="P-loop containing nucleotide triphosphate hydrolases"/>
    <property type="match status" value="1"/>
</dbReference>
<evidence type="ECO:0000313" key="3">
    <source>
        <dbReference type="Proteomes" id="UP000381693"/>
    </source>
</evidence>
<keyword evidence="3" id="KW-1185">Reference proteome</keyword>
<dbReference type="GO" id="GO:0006302">
    <property type="term" value="P:double-strand break repair"/>
    <property type="evidence" value="ECO:0007669"/>
    <property type="project" value="TreeGrafter"/>
</dbReference>
<dbReference type="EMBL" id="CABFUZ020000125">
    <property type="protein sequence ID" value="VVM06754.1"/>
    <property type="molecule type" value="Genomic_DNA"/>
</dbReference>
<reference evidence="2" key="1">
    <citation type="submission" date="2019-09" db="EMBL/GenBank/DDBJ databases">
        <authorList>
            <person name="Cremers G."/>
        </authorList>
    </citation>
    <scope>NUCLEOTIDE SEQUENCE [LARGE SCALE GENOMIC DNA]</scope>
    <source>
        <strain evidence="2">3B</strain>
    </source>
</reference>
<evidence type="ECO:0000313" key="2">
    <source>
        <dbReference type="EMBL" id="VVM06754.1"/>
    </source>
</evidence>
<dbReference type="InterPro" id="IPR014555">
    <property type="entry name" value="RecF-like"/>
</dbReference>
<organism evidence="2 3">
    <name type="scientific">Methylacidimicrobium cyclopophantes</name>
    <dbReference type="NCBI Taxonomy" id="1041766"/>
    <lineage>
        <taxon>Bacteria</taxon>
        <taxon>Pseudomonadati</taxon>
        <taxon>Verrucomicrobiota</taxon>
        <taxon>Methylacidimicrobium</taxon>
    </lineage>
</organism>
<dbReference type="Pfam" id="PF13304">
    <property type="entry name" value="AAA_21"/>
    <property type="match status" value="1"/>
</dbReference>
<dbReference type="SUPFAM" id="SSF52540">
    <property type="entry name" value="P-loop containing nucleoside triphosphate hydrolases"/>
    <property type="match status" value="1"/>
</dbReference>
<dbReference type="PANTHER" id="PTHR32182:SF22">
    <property type="entry name" value="ATP-DEPENDENT ENDONUCLEASE, OLD FAMILY-RELATED"/>
    <property type="match status" value="1"/>
</dbReference>
<dbReference type="GO" id="GO:0000731">
    <property type="term" value="P:DNA synthesis involved in DNA repair"/>
    <property type="evidence" value="ECO:0007669"/>
    <property type="project" value="TreeGrafter"/>
</dbReference>
<dbReference type="PIRSF" id="PIRSF029347">
    <property type="entry name" value="RecF"/>
    <property type="match status" value="1"/>
</dbReference>
<dbReference type="OrthoDB" id="9803889at2"/>
<dbReference type="GO" id="GO:0005524">
    <property type="term" value="F:ATP binding"/>
    <property type="evidence" value="ECO:0007669"/>
    <property type="project" value="InterPro"/>
</dbReference>
<dbReference type="AlphaFoldDB" id="A0A5E6MMV8"/>
<feature type="domain" description="ATPase AAA-type core" evidence="1">
    <location>
        <begin position="28"/>
        <end position="317"/>
    </location>
</feature>
<sequence>MSLKFCRLQLQNWKNFLGADVEIGERLFLVGPNASGKSNFLDAFRFLRDLALPGGGFREAIDRRGGVSAIRCLAARRNPNVEIHATLETTEGKRWAYELGFNEDKQRPPSVQKERVERDGKVLLDRPNRDDKRDPERLTQTYLEQVNVNQEFREIATFFASVRYLHIVPQLVREPERSVGRANDPFGGDFLEQIAKTREQSRKSRLGQIQKALSIAVPQLVEIKMEREDRGTPHLRGKYQHWRPRGAWQAESQFSDGTLRLMGLLWAILEKGGPLLLEEPELSLHPAIVRALPQMLARVQRKTGRQIFLSTHSQDLLRDPGIGLDEVLLLLPSAEGTEIKQAKAFPEIPALLEGGNTLAEAILPKTAPQQAEQLSLQLDP</sequence>
<gene>
    <name evidence="2" type="ORF">MAMC_01230</name>
</gene>
<dbReference type="GO" id="GO:0016887">
    <property type="term" value="F:ATP hydrolysis activity"/>
    <property type="evidence" value="ECO:0007669"/>
    <property type="project" value="InterPro"/>
</dbReference>
<evidence type="ECO:0000259" key="1">
    <source>
        <dbReference type="Pfam" id="PF13304"/>
    </source>
</evidence>
<protein>
    <recommendedName>
        <fullName evidence="1">ATPase AAA-type core domain-containing protein</fullName>
    </recommendedName>
</protein>
<name>A0A5E6MMV8_9BACT</name>
<proteinExistence type="predicted"/>
<comment type="caution">
    <text evidence="2">The sequence shown here is derived from an EMBL/GenBank/DDBJ whole genome shotgun (WGS) entry which is preliminary data.</text>
</comment>